<dbReference type="GO" id="GO:0006364">
    <property type="term" value="P:rRNA processing"/>
    <property type="evidence" value="ECO:0007669"/>
    <property type="project" value="UniProtKB-KW"/>
</dbReference>
<organism evidence="7 8">
    <name type="scientific">Hydnum rufescens UP504</name>
    <dbReference type="NCBI Taxonomy" id="1448309"/>
    <lineage>
        <taxon>Eukaryota</taxon>
        <taxon>Fungi</taxon>
        <taxon>Dikarya</taxon>
        <taxon>Basidiomycota</taxon>
        <taxon>Agaricomycotina</taxon>
        <taxon>Agaricomycetes</taxon>
        <taxon>Cantharellales</taxon>
        <taxon>Hydnaceae</taxon>
        <taxon>Hydnum</taxon>
    </lineage>
</organism>
<accession>A0A9P6AZF2</accession>
<feature type="region of interest" description="Disordered" evidence="6">
    <location>
        <begin position="158"/>
        <end position="237"/>
    </location>
</feature>
<feature type="compositionally biased region" description="Basic residues" evidence="6">
    <location>
        <begin position="167"/>
        <end position="176"/>
    </location>
</feature>
<comment type="similarity">
    <text evidence="3">Belongs to the UTP11 family.</text>
</comment>
<name>A0A9P6AZF2_9AGAM</name>
<comment type="function">
    <text evidence="1">Involved in nucleolar processing of pre-18S ribosomal RNA.</text>
</comment>
<dbReference type="PANTHER" id="PTHR12838:SF0">
    <property type="entry name" value="U3 SMALL NUCLEOLAR RNA-ASSOCIATED PROTEIN 11-RELATED"/>
    <property type="match status" value="1"/>
</dbReference>
<dbReference type="GO" id="GO:0032040">
    <property type="term" value="C:small-subunit processome"/>
    <property type="evidence" value="ECO:0007669"/>
    <property type="project" value="InterPro"/>
</dbReference>
<comment type="subcellular location">
    <subcellularLocation>
        <location evidence="2">Nucleus</location>
        <location evidence="2">Nucleolus</location>
    </subcellularLocation>
</comment>
<reference evidence="7" key="1">
    <citation type="journal article" date="2020" name="Nat. Commun.">
        <title>Large-scale genome sequencing of mycorrhizal fungi provides insights into the early evolution of symbiotic traits.</title>
        <authorList>
            <person name="Miyauchi S."/>
            <person name="Kiss E."/>
            <person name="Kuo A."/>
            <person name="Drula E."/>
            <person name="Kohler A."/>
            <person name="Sanchez-Garcia M."/>
            <person name="Morin E."/>
            <person name="Andreopoulos B."/>
            <person name="Barry K.W."/>
            <person name="Bonito G."/>
            <person name="Buee M."/>
            <person name="Carver A."/>
            <person name="Chen C."/>
            <person name="Cichocki N."/>
            <person name="Clum A."/>
            <person name="Culley D."/>
            <person name="Crous P.W."/>
            <person name="Fauchery L."/>
            <person name="Girlanda M."/>
            <person name="Hayes R.D."/>
            <person name="Keri Z."/>
            <person name="LaButti K."/>
            <person name="Lipzen A."/>
            <person name="Lombard V."/>
            <person name="Magnuson J."/>
            <person name="Maillard F."/>
            <person name="Murat C."/>
            <person name="Nolan M."/>
            <person name="Ohm R.A."/>
            <person name="Pangilinan J."/>
            <person name="Pereira M.F."/>
            <person name="Perotto S."/>
            <person name="Peter M."/>
            <person name="Pfister S."/>
            <person name="Riley R."/>
            <person name="Sitrit Y."/>
            <person name="Stielow J.B."/>
            <person name="Szollosi G."/>
            <person name="Zifcakova L."/>
            <person name="Stursova M."/>
            <person name="Spatafora J.W."/>
            <person name="Tedersoo L."/>
            <person name="Vaario L.M."/>
            <person name="Yamada A."/>
            <person name="Yan M."/>
            <person name="Wang P."/>
            <person name="Xu J."/>
            <person name="Bruns T."/>
            <person name="Baldrian P."/>
            <person name="Vilgalys R."/>
            <person name="Dunand C."/>
            <person name="Henrissat B."/>
            <person name="Grigoriev I.V."/>
            <person name="Hibbett D."/>
            <person name="Nagy L.G."/>
            <person name="Martin F.M."/>
        </authorList>
    </citation>
    <scope>NUCLEOTIDE SEQUENCE</scope>
    <source>
        <strain evidence="7">UP504</strain>
    </source>
</reference>
<dbReference type="EMBL" id="MU128958">
    <property type="protein sequence ID" value="KAF9514685.1"/>
    <property type="molecule type" value="Genomic_DNA"/>
</dbReference>
<dbReference type="Proteomes" id="UP000886523">
    <property type="component" value="Unassembled WGS sequence"/>
</dbReference>
<feature type="compositionally biased region" description="Basic and acidic residues" evidence="6">
    <location>
        <begin position="321"/>
        <end position="330"/>
    </location>
</feature>
<evidence type="ECO:0000256" key="5">
    <source>
        <dbReference type="ARBA" id="ARBA00023242"/>
    </source>
</evidence>
<evidence type="ECO:0000256" key="3">
    <source>
        <dbReference type="ARBA" id="ARBA00008105"/>
    </source>
</evidence>
<evidence type="ECO:0000256" key="1">
    <source>
        <dbReference type="ARBA" id="ARBA00004099"/>
    </source>
</evidence>
<protein>
    <recommendedName>
        <fullName evidence="9">U3 small nucleolar RNA-associated protein 11</fullName>
    </recommendedName>
</protein>
<feature type="region of interest" description="Disordered" evidence="6">
    <location>
        <begin position="277"/>
        <end position="333"/>
    </location>
</feature>
<comment type="caution">
    <text evidence="7">The sequence shown here is derived from an EMBL/GenBank/DDBJ whole genome shotgun (WGS) entry which is preliminary data.</text>
</comment>
<evidence type="ECO:0008006" key="9">
    <source>
        <dbReference type="Google" id="ProtNLM"/>
    </source>
</evidence>
<evidence type="ECO:0000256" key="4">
    <source>
        <dbReference type="ARBA" id="ARBA00022552"/>
    </source>
</evidence>
<dbReference type="AlphaFoldDB" id="A0A9P6AZF2"/>
<sequence>MVGSSLRNAVHRRNHKERSQLVNRGRLGLLEKKKDYVQRARDYRSKKDRLKRLQEKAATRNKDEFYFSMIRARTQEGVHIQERGNVAIPVEMVKFLKSQDENYIRTMRAANTKKIDSIKAELATLINLVRPDRVDPEAPEEWEDGDLEEDDLQILRSAGILPLTKSAPKKSKKRSRTPPPTTSGTHIVFPRKYRPRTPSAPKPPVDLGWIPEEERTTKKTKRKALHTNTQETELETQLRMQGEEAKAHRALLLKELSARLERDQSLRYAQLEVKSQRLRMSSGARKLIPAEKKGKQDPEDLDNPGGFTFNTKAEDSDSDDGDRGPGGERKWKPKVYKWKFERKN</sequence>
<keyword evidence="8" id="KW-1185">Reference proteome</keyword>
<dbReference type="InterPro" id="IPR007144">
    <property type="entry name" value="SSU_processome_Utp11"/>
</dbReference>
<feature type="compositionally biased region" description="Basic and acidic residues" evidence="6">
    <location>
        <begin position="288"/>
        <end position="298"/>
    </location>
</feature>
<evidence type="ECO:0000313" key="8">
    <source>
        <dbReference type="Proteomes" id="UP000886523"/>
    </source>
</evidence>
<dbReference type="Pfam" id="PF03998">
    <property type="entry name" value="Utp11"/>
    <property type="match status" value="1"/>
</dbReference>
<dbReference type="PANTHER" id="PTHR12838">
    <property type="entry name" value="U3 SMALL NUCLEOLAR RNA-ASSOCIATED PROTEIN 11"/>
    <property type="match status" value="1"/>
</dbReference>
<dbReference type="OrthoDB" id="29058at2759"/>
<keyword evidence="4" id="KW-0698">rRNA processing</keyword>
<keyword evidence="5" id="KW-0539">Nucleus</keyword>
<evidence type="ECO:0000256" key="6">
    <source>
        <dbReference type="SAM" id="MobiDB-lite"/>
    </source>
</evidence>
<evidence type="ECO:0000313" key="7">
    <source>
        <dbReference type="EMBL" id="KAF9514685.1"/>
    </source>
</evidence>
<proteinExistence type="inferred from homology"/>
<gene>
    <name evidence="7" type="ORF">BS47DRAFT_1452145</name>
</gene>
<evidence type="ECO:0000256" key="2">
    <source>
        <dbReference type="ARBA" id="ARBA00004604"/>
    </source>
</evidence>